<dbReference type="OMA" id="CHFRIDT"/>
<reference evidence="3" key="1">
    <citation type="journal article" date="2017" name="Nat. Ecol. Evol.">
        <title>Genome expansion and lineage-specific genetic innovations in the forest pathogenic fungi Armillaria.</title>
        <authorList>
            <person name="Sipos G."/>
            <person name="Prasanna A.N."/>
            <person name="Walter M.C."/>
            <person name="O'Connor E."/>
            <person name="Balint B."/>
            <person name="Krizsan K."/>
            <person name="Kiss B."/>
            <person name="Hess J."/>
            <person name="Varga T."/>
            <person name="Slot J."/>
            <person name="Riley R."/>
            <person name="Boka B."/>
            <person name="Rigling D."/>
            <person name="Barry K."/>
            <person name="Lee J."/>
            <person name="Mihaltcheva S."/>
            <person name="LaButti K."/>
            <person name="Lipzen A."/>
            <person name="Waldron R."/>
            <person name="Moloney N.M."/>
            <person name="Sperisen C."/>
            <person name="Kredics L."/>
            <person name="Vagvoelgyi C."/>
            <person name="Patrignani A."/>
            <person name="Fitzpatrick D."/>
            <person name="Nagy I."/>
            <person name="Doyle S."/>
            <person name="Anderson J.B."/>
            <person name="Grigoriev I.V."/>
            <person name="Gueldener U."/>
            <person name="Muensterkoetter M."/>
            <person name="Nagy L.G."/>
        </authorList>
    </citation>
    <scope>NUCLEOTIDE SEQUENCE [LARGE SCALE GENOMIC DNA]</scope>
    <source>
        <strain evidence="3">C18/9</strain>
    </source>
</reference>
<dbReference type="AlphaFoldDB" id="A0A284S1F0"/>
<gene>
    <name evidence="2" type="ORF">ARMOST_18309</name>
</gene>
<evidence type="ECO:0000313" key="2">
    <source>
        <dbReference type="EMBL" id="SJL14838.1"/>
    </source>
</evidence>
<evidence type="ECO:0000256" key="1">
    <source>
        <dbReference type="SAM" id="MobiDB-lite"/>
    </source>
</evidence>
<proteinExistence type="predicted"/>
<organism evidence="2 3">
    <name type="scientific">Armillaria ostoyae</name>
    <name type="common">Armillaria root rot fungus</name>
    <dbReference type="NCBI Taxonomy" id="47428"/>
    <lineage>
        <taxon>Eukaryota</taxon>
        <taxon>Fungi</taxon>
        <taxon>Dikarya</taxon>
        <taxon>Basidiomycota</taxon>
        <taxon>Agaricomycotina</taxon>
        <taxon>Agaricomycetes</taxon>
        <taxon>Agaricomycetidae</taxon>
        <taxon>Agaricales</taxon>
        <taxon>Marasmiineae</taxon>
        <taxon>Physalacriaceae</taxon>
        <taxon>Armillaria</taxon>
    </lineage>
</organism>
<dbReference type="EMBL" id="FUEG01000025">
    <property type="protein sequence ID" value="SJL14838.1"/>
    <property type="molecule type" value="Genomic_DNA"/>
</dbReference>
<sequence length="138" mass="15970">MAVNGNLAWYLLHASRPRHEVAVRHSHQRRLGNRPVRYELACHFRIDTTDYSKYMSDIQNPICIDLSRQISTSRHPRDMATIANFFRPPRIIESHKQSNARMGQIEAYLAPKTRNESPRSSMTSVPPISAPPSLMRYQ</sequence>
<dbReference type="OrthoDB" id="10524142at2759"/>
<evidence type="ECO:0000313" key="3">
    <source>
        <dbReference type="Proteomes" id="UP000219338"/>
    </source>
</evidence>
<feature type="region of interest" description="Disordered" evidence="1">
    <location>
        <begin position="96"/>
        <end position="138"/>
    </location>
</feature>
<keyword evidence="3" id="KW-1185">Reference proteome</keyword>
<dbReference type="Proteomes" id="UP000219338">
    <property type="component" value="Unassembled WGS sequence"/>
</dbReference>
<name>A0A284S1F0_ARMOS</name>
<protein>
    <submittedName>
        <fullName evidence="2">Uncharacterized protein</fullName>
    </submittedName>
</protein>
<accession>A0A284S1F0</accession>